<organism evidence="3 4">
    <name type="scientific">Bacillus songklensis</name>
    <dbReference type="NCBI Taxonomy" id="1069116"/>
    <lineage>
        <taxon>Bacteria</taxon>
        <taxon>Bacillati</taxon>
        <taxon>Bacillota</taxon>
        <taxon>Bacilli</taxon>
        <taxon>Bacillales</taxon>
        <taxon>Bacillaceae</taxon>
        <taxon>Bacillus</taxon>
    </lineage>
</organism>
<dbReference type="InterPro" id="IPR051599">
    <property type="entry name" value="Cell_Envelope_Assoc"/>
</dbReference>
<dbReference type="InterPro" id="IPR003848">
    <property type="entry name" value="DUF218"/>
</dbReference>
<evidence type="ECO:0000256" key="1">
    <source>
        <dbReference type="SAM" id="Phobius"/>
    </source>
</evidence>
<name>A0ABV8B638_9BACI</name>
<keyword evidence="1" id="KW-1133">Transmembrane helix</keyword>
<gene>
    <name evidence="3" type="ORF">ACFOU2_15480</name>
</gene>
<keyword evidence="1" id="KW-0812">Transmembrane</keyword>
<dbReference type="Proteomes" id="UP001595752">
    <property type="component" value="Unassembled WGS sequence"/>
</dbReference>
<dbReference type="Gene3D" id="3.40.50.620">
    <property type="entry name" value="HUPs"/>
    <property type="match status" value="1"/>
</dbReference>
<dbReference type="InterPro" id="IPR014729">
    <property type="entry name" value="Rossmann-like_a/b/a_fold"/>
</dbReference>
<proteinExistence type="predicted"/>
<comment type="caution">
    <text evidence="3">The sequence shown here is derived from an EMBL/GenBank/DDBJ whole genome shotgun (WGS) entry which is preliminary data.</text>
</comment>
<dbReference type="PANTHER" id="PTHR30336">
    <property type="entry name" value="INNER MEMBRANE PROTEIN, PROBABLE PERMEASE"/>
    <property type="match status" value="1"/>
</dbReference>
<feature type="domain" description="DUF218" evidence="2">
    <location>
        <begin position="40"/>
        <end position="184"/>
    </location>
</feature>
<evidence type="ECO:0000313" key="4">
    <source>
        <dbReference type="Proteomes" id="UP001595752"/>
    </source>
</evidence>
<sequence>MKVKKTLIGTFFLVIILLIGLVYFYAGKFLVIDEKAKKSDVIIVLSGDRGARIEQGVELYHQGYGKYIMISGGTVYDDVTIAQLMKDHAMKLGVPERAIVMEDKADSTYENAVFSRELVQKLKFRSAIVVSSNYHMRRVKMLFDREYKHGHVSLSYASAADPNFNPEHWWSSNKSLMTTITEYIKLAGYALGKNS</sequence>
<feature type="transmembrane region" description="Helical" evidence="1">
    <location>
        <begin position="7"/>
        <end position="26"/>
    </location>
</feature>
<protein>
    <submittedName>
        <fullName evidence="3">YdcF family protein</fullName>
    </submittedName>
</protein>
<reference evidence="4" key="1">
    <citation type="journal article" date="2019" name="Int. J. Syst. Evol. Microbiol.">
        <title>The Global Catalogue of Microorganisms (GCM) 10K type strain sequencing project: providing services to taxonomists for standard genome sequencing and annotation.</title>
        <authorList>
            <consortium name="The Broad Institute Genomics Platform"/>
            <consortium name="The Broad Institute Genome Sequencing Center for Infectious Disease"/>
            <person name="Wu L."/>
            <person name="Ma J."/>
        </authorList>
    </citation>
    <scope>NUCLEOTIDE SEQUENCE [LARGE SCALE GENOMIC DNA]</scope>
    <source>
        <strain evidence="4">CCUG 61889</strain>
    </source>
</reference>
<dbReference type="Pfam" id="PF02698">
    <property type="entry name" value="DUF218"/>
    <property type="match status" value="1"/>
</dbReference>
<evidence type="ECO:0000313" key="3">
    <source>
        <dbReference type="EMBL" id="MFC3884791.1"/>
    </source>
</evidence>
<dbReference type="EMBL" id="JBHRZT010000067">
    <property type="protein sequence ID" value="MFC3884791.1"/>
    <property type="molecule type" value="Genomic_DNA"/>
</dbReference>
<dbReference type="CDD" id="cd06259">
    <property type="entry name" value="YdcF-like"/>
    <property type="match status" value="1"/>
</dbReference>
<keyword evidence="1" id="KW-0472">Membrane</keyword>
<dbReference type="PANTHER" id="PTHR30336:SF4">
    <property type="entry name" value="ENVELOPE BIOGENESIS FACTOR ELYC"/>
    <property type="match status" value="1"/>
</dbReference>
<evidence type="ECO:0000259" key="2">
    <source>
        <dbReference type="Pfam" id="PF02698"/>
    </source>
</evidence>
<accession>A0ABV8B638</accession>
<keyword evidence="4" id="KW-1185">Reference proteome</keyword>